<dbReference type="PANTHER" id="PTHR14939">
    <property type="entry name" value="F-BOX ONLY PROTEIN 22"/>
    <property type="match status" value="1"/>
</dbReference>
<feature type="domain" description="FIST C-domain" evidence="1">
    <location>
        <begin position="247"/>
        <end position="378"/>
    </location>
</feature>
<dbReference type="PANTHER" id="PTHR14939:SF5">
    <property type="entry name" value="F-BOX ONLY PROTEIN 22"/>
    <property type="match status" value="1"/>
</dbReference>
<evidence type="ECO:0000259" key="1">
    <source>
        <dbReference type="SMART" id="SM01204"/>
    </source>
</evidence>
<dbReference type="Pfam" id="PF10442">
    <property type="entry name" value="FIST_C"/>
    <property type="match status" value="1"/>
</dbReference>
<dbReference type="GO" id="GO:0000209">
    <property type="term" value="P:protein polyubiquitination"/>
    <property type="evidence" value="ECO:0000318"/>
    <property type="project" value="GO_Central"/>
</dbReference>
<organism evidence="2 3">
    <name type="scientific">Branchiostoma floridae</name>
    <name type="common">Florida lancelet</name>
    <name type="synonym">Amphioxus</name>
    <dbReference type="NCBI Taxonomy" id="7739"/>
    <lineage>
        <taxon>Eukaryota</taxon>
        <taxon>Metazoa</taxon>
        <taxon>Chordata</taxon>
        <taxon>Cephalochordata</taxon>
        <taxon>Leptocardii</taxon>
        <taxon>Amphioxiformes</taxon>
        <taxon>Branchiostomatidae</taxon>
        <taxon>Branchiostoma</taxon>
    </lineage>
</organism>
<proteinExistence type="predicted"/>
<accession>A0A9J7HUQ1</accession>
<dbReference type="OMA" id="LWRECSR"/>
<dbReference type="KEGG" id="bfo:118409374"/>
<dbReference type="SMART" id="SM01204">
    <property type="entry name" value="FIST_C"/>
    <property type="match status" value="1"/>
</dbReference>
<dbReference type="GO" id="GO:0032436">
    <property type="term" value="P:positive regulation of proteasomal ubiquitin-dependent protein catabolic process"/>
    <property type="evidence" value="ECO:0000318"/>
    <property type="project" value="GO_Central"/>
</dbReference>
<evidence type="ECO:0000313" key="2">
    <source>
        <dbReference type="Proteomes" id="UP000001554"/>
    </source>
</evidence>
<dbReference type="CDD" id="cd22097">
    <property type="entry name" value="F-box_FBXO22"/>
    <property type="match status" value="1"/>
</dbReference>
<dbReference type="SUPFAM" id="SSF81383">
    <property type="entry name" value="F-box domain"/>
    <property type="match status" value="1"/>
</dbReference>
<dbReference type="OrthoDB" id="509497at2759"/>
<dbReference type="GeneID" id="118409374"/>
<dbReference type="GO" id="GO:0048742">
    <property type="term" value="P:regulation of skeletal muscle fiber development"/>
    <property type="evidence" value="ECO:0000318"/>
    <property type="project" value="GO_Central"/>
</dbReference>
<dbReference type="AlphaFoldDB" id="A0A9J7HUQ1"/>
<keyword evidence="2" id="KW-1185">Reference proteome</keyword>
<gene>
    <name evidence="3" type="primary">LOC118409374</name>
</gene>
<reference evidence="3" key="2">
    <citation type="submission" date="2025-08" db="UniProtKB">
        <authorList>
            <consortium name="RefSeq"/>
        </authorList>
    </citation>
    <scope>IDENTIFICATION</scope>
    <source>
        <strain evidence="3">S238N-H82</strain>
        <tissue evidence="3">Testes</tissue>
    </source>
</reference>
<dbReference type="InterPro" id="IPR036047">
    <property type="entry name" value="F-box-like_dom_sf"/>
</dbReference>
<evidence type="ECO:0000313" key="3">
    <source>
        <dbReference type="RefSeq" id="XP_035666251.1"/>
    </source>
</evidence>
<dbReference type="RefSeq" id="XP_035666251.1">
    <property type="nucleotide sequence ID" value="XM_035810358.1"/>
</dbReference>
<sequence length="424" mass="46950">MVVHILKAIMEAEVCSEMSSESVQDPPADPSVDKALWVLTAFPQIVKNVLQYLPAKALIQSGRVCKLWYQEACRILQTRQDMTWTMTEDDMPVKDELTECFEDYSSIPRLAILFCESSLYEKMWDSEDKPSSTRNKRKRKKESNMIQKVQEALPVGCSVVGVTVPGVICCSTDLSVITEVEDNPAMSALFLPHMDDVKVQPFYVSNEECIHGQFNEDGEKVLGGKGLLPDPHLKAVLLLSCGLGSPALHVVCMELLNEYKGNIIIAGAYPEEVIAPPELSLAQRRDGLVGIAISGEHVQAASILLDHSVRTPADVQGAMKRLKAANIPQENSVCFMFACVGRGYYHYGKGNVETEAFHKEFPNTPIVGFFGNGEVGCDRNVPKKTATPEKWNFHGGKEGDDEKYPDLFHGYTTVLCLVSFGQRK</sequence>
<dbReference type="InterPro" id="IPR019494">
    <property type="entry name" value="FIST_C"/>
</dbReference>
<name>A0A9J7HUQ1_BRAFL</name>
<dbReference type="Proteomes" id="UP000001554">
    <property type="component" value="Chromosome 2"/>
</dbReference>
<reference evidence="2" key="1">
    <citation type="journal article" date="2020" name="Nat. Ecol. Evol.">
        <title>Deeply conserved synteny resolves early events in vertebrate evolution.</title>
        <authorList>
            <person name="Simakov O."/>
            <person name="Marletaz F."/>
            <person name="Yue J.X."/>
            <person name="O'Connell B."/>
            <person name="Jenkins J."/>
            <person name="Brandt A."/>
            <person name="Calef R."/>
            <person name="Tung C.H."/>
            <person name="Huang T.K."/>
            <person name="Schmutz J."/>
            <person name="Satoh N."/>
            <person name="Yu J.K."/>
            <person name="Putnam N.H."/>
            <person name="Green R.E."/>
            <person name="Rokhsar D.S."/>
        </authorList>
    </citation>
    <scope>NUCLEOTIDE SEQUENCE [LARGE SCALE GENOMIC DNA]</scope>
    <source>
        <strain evidence="2">S238N-H82</strain>
    </source>
</reference>
<protein>
    <submittedName>
        <fullName evidence="3">F-box only protein 22-like</fullName>
    </submittedName>
</protein>